<dbReference type="GO" id="GO:0033765">
    <property type="term" value="F:steroid dehydrogenase activity, acting on the CH-CH group of donors"/>
    <property type="evidence" value="ECO:0007669"/>
    <property type="project" value="UniProtKB-ARBA"/>
</dbReference>
<dbReference type="GO" id="GO:0034628">
    <property type="term" value="P:'de novo' NAD+ biosynthetic process from L-aspartate"/>
    <property type="evidence" value="ECO:0007669"/>
    <property type="project" value="TreeGrafter"/>
</dbReference>
<evidence type="ECO:0000256" key="2">
    <source>
        <dbReference type="ARBA" id="ARBA00004950"/>
    </source>
</evidence>
<comment type="similarity">
    <text evidence="3 13">Belongs to the FAD-dependent oxidoreductase 2 family. NadB subfamily.</text>
</comment>
<reference evidence="17 18" key="1">
    <citation type="journal article" date="2009" name="Int. J. Syst. Evol. Microbiol.">
        <title>Nocardioides caeni sp. nov., isolated from wastewater.</title>
        <authorList>
            <person name="Yoon J.H."/>
            <person name="Kang S.J."/>
            <person name="Park S."/>
            <person name="Kim W."/>
            <person name="Oh T.K."/>
        </authorList>
    </citation>
    <scope>NUCLEOTIDE SEQUENCE [LARGE SCALE GENOMIC DNA]</scope>
    <source>
        <strain evidence="17 18">DSM 23134</strain>
    </source>
</reference>
<evidence type="ECO:0000256" key="5">
    <source>
        <dbReference type="ARBA" id="ARBA00021901"/>
    </source>
</evidence>
<dbReference type="InterPro" id="IPR003953">
    <property type="entry name" value="FAD-dep_OxRdtase_2_FAD-bd"/>
</dbReference>
<dbReference type="InterPro" id="IPR005288">
    <property type="entry name" value="NadB"/>
</dbReference>
<gene>
    <name evidence="17" type="ORF">E9934_11180</name>
</gene>
<comment type="pathway">
    <text evidence="2 13">Cofactor biosynthesis; NAD(+) biosynthesis; iminoaspartate from L-aspartate (oxidase route): step 1/1.</text>
</comment>
<dbReference type="EC" id="1.4.3.16" evidence="4 12"/>
<dbReference type="EMBL" id="STGW01000006">
    <property type="protein sequence ID" value="THV12933.1"/>
    <property type="molecule type" value="Genomic_DNA"/>
</dbReference>
<comment type="function">
    <text evidence="10">Catalyzes the oxidation of L-aspartate to iminoaspartate, the first step in the de novo biosynthesis of NAD(+).</text>
</comment>
<comment type="subcellular location">
    <subcellularLocation>
        <location evidence="13">Cytoplasm</location>
    </subcellularLocation>
</comment>
<organism evidence="17 18">
    <name type="scientific">Nocardioides caeni</name>
    <dbReference type="NCBI Taxonomy" id="574700"/>
    <lineage>
        <taxon>Bacteria</taxon>
        <taxon>Bacillati</taxon>
        <taxon>Actinomycetota</taxon>
        <taxon>Actinomycetes</taxon>
        <taxon>Propionibacteriales</taxon>
        <taxon>Nocardioidaceae</taxon>
        <taxon>Nocardioides</taxon>
    </lineage>
</organism>
<dbReference type="NCBIfam" id="TIGR00551">
    <property type="entry name" value="nadB"/>
    <property type="match status" value="1"/>
</dbReference>
<sequence length="582" mass="61175">MPDVPAAVRRLPGRLTAPGPGWTTRADVVIVGSGIAGLTAALRLRQKVDKVLVVTKDVLAAGSTQWAQGGIAAALGPGDTPEEHEVDTLVAGAGACDLEAVRVLVNEGPEAVRELIALGTNFDHTDDGELSLTREGGHHRDRIAHAGGDATGAEIQRALIAAIEAAPDIEVIQHALAVDLLLGQDETGATGVAGLTLHVIGEGERDGVGAVHCRAVVLASGGLGQVFSQTTNPSVSTGDGMAVALRAGATLRDLEFVQFHPTVMYLGPDSRGQQPLISEAVRGEGAFLVDGLPEEGGVRFMQGVHELADLAPRDVVAKAIMKRMLETGLPHMWLDARHLGADFWERRFPTILATARSHGVDPVTQLIPVAPACHYASGGVRTDLFGRTDLPGLYATGEVACSGVHGANRLASNSLLEGLVFSRRIADVLPAELPAWRESATDVRTEGLVSGGVRRELQEAMSSRVGVLRNAPGLAEASVVLDKLAGRSAESVDQSSWEATNLLTISAALADAAALREETRGSHWREDFGERDDAHWAGHFDVRMADGVTTVAFSPSPATDGLVVEEAGDGRHETQVRDEDDR</sequence>
<comment type="catalytic activity">
    <reaction evidence="11">
        <text>L-aspartate + O2 = iminosuccinate + H2O2</text>
        <dbReference type="Rhea" id="RHEA:25876"/>
        <dbReference type="ChEBI" id="CHEBI:15379"/>
        <dbReference type="ChEBI" id="CHEBI:16240"/>
        <dbReference type="ChEBI" id="CHEBI:29991"/>
        <dbReference type="ChEBI" id="CHEBI:77875"/>
        <dbReference type="EC" id="1.4.3.16"/>
    </reaction>
    <physiologicalReaction direction="left-to-right" evidence="11">
        <dbReference type="Rhea" id="RHEA:25877"/>
    </physiologicalReaction>
</comment>
<dbReference type="SUPFAM" id="SSF56425">
    <property type="entry name" value="Succinate dehydrogenase/fumarate reductase flavoprotein, catalytic domain"/>
    <property type="match status" value="1"/>
</dbReference>
<dbReference type="PANTHER" id="PTHR42716:SF2">
    <property type="entry name" value="L-ASPARTATE OXIDASE, CHLOROPLASTIC"/>
    <property type="match status" value="1"/>
</dbReference>
<evidence type="ECO:0000256" key="13">
    <source>
        <dbReference type="RuleBase" id="RU362049"/>
    </source>
</evidence>
<dbReference type="AlphaFoldDB" id="A0A4S8N954"/>
<dbReference type="SUPFAM" id="SSF46977">
    <property type="entry name" value="Succinate dehydrogenase/fumarate reductase flavoprotein C-terminal domain"/>
    <property type="match status" value="1"/>
</dbReference>
<evidence type="ECO:0000256" key="1">
    <source>
        <dbReference type="ARBA" id="ARBA00001974"/>
    </source>
</evidence>
<feature type="region of interest" description="Disordered" evidence="14">
    <location>
        <begin position="556"/>
        <end position="582"/>
    </location>
</feature>
<dbReference type="FunFam" id="3.90.700.10:FF:000002">
    <property type="entry name" value="L-aspartate oxidase"/>
    <property type="match status" value="1"/>
</dbReference>
<dbReference type="Pfam" id="PF02910">
    <property type="entry name" value="Succ_DH_flav_C"/>
    <property type="match status" value="1"/>
</dbReference>
<dbReference type="GO" id="GO:0005737">
    <property type="term" value="C:cytoplasm"/>
    <property type="evidence" value="ECO:0007669"/>
    <property type="project" value="UniProtKB-SubCell"/>
</dbReference>
<dbReference type="InterPro" id="IPR036188">
    <property type="entry name" value="FAD/NAD-bd_sf"/>
</dbReference>
<evidence type="ECO:0000256" key="10">
    <source>
        <dbReference type="ARBA" id="ARBA00029426"/>
    </source>
</evidence>
<dbReference type="InterPro" id="IPR015939">
    <property type="entry name" value="Fum_Rdtase/Succ_DH_flav-like_C"/>
</dbReference>
<evidence type="ECO:0000259" key="16">
    <source>
        <dbReference type="Pfam" id="PF02910"/>
    </source>
</evidence>
<keyword evidence="9 13" id="KW-0560">Oxidoreductase</keyword>
<name>A0A4S8N954_9ACTN</name>
<keyword evidence="18" id="KW-1185">Reference proteome</keyword>
<dbReference type="InterPro" id="IPR037099">
    <property type="entry name" value="Fum_R/Succ_DH_flav-like_C_sf"/>
</dbReference>
<evidence type="ECO:0000313" key="18">
    <source>
        <dbReference type="Proteomes" id="UP000307087"/>
    </source>
</evidence>
<evidence type="ECO:0000256" key="4">
    <source>
        <dbReference type="ARBA" id="ARBA00012173"/>
    </source>
</evidence>
<comment type="cofactor">
    <cofactor evidence="1 13">
        <name>FAD</name>
        <dbReference type="ChEBI" id="CHEBI:57692"/>
    </cofactor>
</comment>
<evidence type="ECO:0000256" key="11">
    <source>
        <dbReference type="ARBA" id="ARBA00048305"/>
    </source>
</evidence>
<dbReference type="PANTHER" id="PTHR42716">
    <property type="entry name" value="L-ASPARTATE OXIDASE"/>
    <property type="match status" value="1"/>
</dbReference>
<dbReference type="RefSeq" id="WP_136562967.1">
    <property type="nucleotide sequence ID" value="NZ_BAABLS010000004.1"/>
</dbReference>
<evidence type="ECO:0000256" key="6">
    <source>
        <dbReference type="ARBA" id="ARBA00022630"/>
    </source>
</evidence>
<evidence type="ECO:0000256" key="14">
    <source>
        <dbReference type="SAM" id="MobiDB-lite"/>
    </source>
</evidence>
<dbReference type="Proteomes" id="UP000307087">
    <property type="component" value="Unassembled WGS sequence"/>
</dbReference>
<dbReference type="Gene3D" id="3.50.50.60">
    <property type="entry name" value="FAD/NAD(P)-binding domain"/>
    <property type="match status" value="1"/>
</dbReference>
<evidence type="ECO:0000256" key="7">
    <source>
        <dbReference type="ARBA" id="ARBA00022642"/>
    </source>
</evidence>
<keyword evidence="7 13" id="KW-0662">Pyridine nucleotide biosynthesis</keyword>
<dbReference type="PRINTS" id="PR00368">
    <property type="entry name" value="FADPNR"/>
</dbReference>
<proteinExistence type="inferred from homology"/>
<dbReference type="Gene3D" id="1.20.58.100">
    <property type="entry name" value="Fumarate reductase/succinate dehydrogenase flavoprotein-like, C-terminal domain"/>
    <property type="match status" value="1"/>
</dbReference>
<keyword evidence="6 13" id="KW-0285">Flavoprotein</keyword>
<dbReference type="Pfam" id="PF00890">
    <property type="entry name" value="FAD_binding_2"/>
    <property type="match status" value="1"/>
</dbReference>
<dbReference type="SUPFAM" id="SSF51905">
    <property type="entry name" value="FAD/NAD(P)-binding domain"/>
    <property type="match status" value="1"/>
</dbReference>
<evidence type="ECO:0000259" key="15">
    <source>
        <dbReference type="Pfam" id="PF00890"/>
    </source>
</evidence>
<evidence type="ECO:0000256" key="12">
    <source>
        <dbReference type="NCBIfam" id="TIGR00551"/>
    </source>
</evidence>
<feature type="domain" description="FAD-dependent oxidoreductase 2 FAD-binding" evidence="15">
    <location>
        <begin position="27"/>
        <end position="415"/>
    </location>
</feature>
<evidence type="ECO:0000256" key="3">
    <source>
        <dbReference type="ARBA" id="ARBA00008562"/>
    </source>
</evidence>
<evidence type="ECO:0000256" key="9">
    <source>
        <dbReference type="ARBA" id="ARBA00023002"/>
    </source>
</evidence>
<dbReference type="GO" id="GO:0008734">
    <property type="term" value="F:L-aspartate oxidase activity"/>
    <property type="evidence" value="ECO:0007669"/>
    <property type="project" value="UniProtKB-UniRule"/>
</dbReference>
<evidence type="ECO:0000313" key="17">
    <source>
        <dbReference type="EMBL" id="THV12933.1"/>
    </source>
</evidence>
<dbReference type="NCBIfam" id="NF005867">
    <property type="entry name" value="PRK07804.1"/>
    <property type="match status" value="1"/>
</dbReference>
<accession>A0A4S8N954</accession>
<dbReference type="UniPathway" id="UPA00253">
    <property type="reaction ID" value="UER00326"/>
</dbReference>
<dbReference type="OrthoDB" id="9805351at2"/>
<feature type="compositionally biased region" description="Basic and acidic residues" evidence="14">
    <location>
        <begin position="568"/>
        <end position="582"/>
    </location>
</feature>
<feature type="domain" description="Fumarate reductase/succinate dehydrogenase flavoprotein-like C-terminal" evidence="16">
    <location>
        <begin position="454"/>
        <end position="542"/>
    </location>
</feature>
<evidence type="ECO:0000256" key="8">
    <source>
        <dbReference type="ARBA" id="ARBA00022827"/>
    </source>
</evidence>
<dbReference type="Gene3D" id="3.90.700.10">
    <property type="entry name" value="Succinate dehydrogenase/fumarate reductase flavoprotein, catalytic domain"/>
    <property type="match status" value="1"/>
</dbReference>
<protein>
    <recommendedName>
        <fullName evidence="5 12">L-aspartate oxidase</fullName>
        <ecNumber evidence="4 12">1.4.3.16</ecNumber>
    </recommendedName>
</protein>
<dbReference type="InterPro" id="IPR027477">
    <property type="entry name" value="Succ_DH/fumarate_Rdtase_cat_sf"/>
</dbReference>
<comment type="caution">
    <text evidence="17">The sequence shown here is derived from an EMBL/GenBank/DDBJ whole genome shotgun (WGS) entry which is preliminary data.</text>
</comment>
<keyword evidence="8 13" id="KW-0274">FAD</keyword>